<organism evidence="3 4">
    <name type="scientific">Bremerella volcania</name>
    <dbReference type="NCBI Taxonomy" id="2527984"/>
    <lineage>
        <taxon>Bacteria</taxon>
        <taxon>Pseudomonadati</taxon>
        <taxon>Planctomycetota</taxon>
        <taxon>Planctomycetia</taxon>
        <taxon>Pirellulales</taxon>
        <taxon>Pirellulaceae</taxon>
        <taxon>Bremerella</taxon>
    </lineage>
</organism>
<dbReference type="InterPro" id="IPR013022">
    <property type="entry name" value="Xyl_isomerase-like_TIM-brl"/>
</dbReference>
<feature type="chain" id="PRO_5022075009" description="Xylose isomerase-like TIM barrel domain-containing protein" evidence="1">
    <location>
        <begin position="22"/>
        <end position="280"/>
    </location>
</feature>
<protein>
    <recommendedName>
        <fullName evidence="2">Xylose isomerase-like TIM barrel domain-containing protein</fullName>
    </recommendedName>
</protein>
<dbReference type="AlphaFoldDB" id="A0A518C8F6"/>
<feature type="signal peptide" evidence="1">
    <location>
        <begin position="1"/>
        <end position="21"/>
    </location>
</feature>
<evidence type="ECO:0000313" key="3">
    <source>
        <dbReference type="EMBL" id="QDU75509.1"/>
    </source>
</evidence>
<dbReference type="SUPFAM" id="SSF51658">
    <property type="entry name" value="Xylose isomerase-like"/>
    <property type="match status" value="1"/>
</dbReference>
<dbReference type="EMBL" id="CP036289">
    <property type="protein sequence ID" value="QDU75509.1"/>
    <property type="molecule type" value="Genomic_DNA"/>
</dbReference>
<dbReference type="OrthoDB" id="256625at2"/>
<dbReference type="InterPro" id="IPR036237">
    <property type="entry name" value="Xyl_isomerase-like_sf"/>
</dbReference>
<sequence length="280" mass="31701" precursor="true">MKSHPLLIILSFSLCLPWVHADEPEVLRQDNLVAWCIVPFDASKRTPEQRAAMLKQLGIQKCAYDWRAEHVPTFEAEIQAYQKEGIEFFAFWRTHDQALELFKKYDLHPQIWDMIPQPNAESQEAKVEQAANRLKGVAERTKQAGLPLGLYNHGGWGGEPRNMVAVCQKLREMGYDQVGIVYNFHHGHEHIADWAEVFALMKPYLICLNLNGMNDKAQPKILGTGKGKYERAMIEAIVASDYDGPIGILDHRNELDAKESLQENLTGLAALRKELSGAAK</sequence>
<accession>A0A518C8F6</accession>
<feature type="domain" description="Xylose isomerase-like TIM barrel" evidence="2">
    <location>
        <begin position="48"/>
        <end position="261"/>
    </location>
</feature>
<gene>
    <name evidence="3" type="ORF">Pan97_25420</name>
</gene>
<reference evidence="4" key="1">
    <citation type="submission" date="2019-02" db="EMBL/GenBank/DDBJ databases">
        <title>Deep-cultivation of Planctomycetes and their phenomic and genomic characterization uncovers novel biology.</title>
        <authorList>
            <person name="Wiegand S."/>
            <person name="Jogler M."/>
            <person name="Boedeker C."/>
            <person name="Pinto D."/>
            <person name="Vollmers J."/>
            <person name="Rivas-Marin E."/>
            <person name="Kohn T."/>
            <person name="Peeters S.H."/>
            <person name="Heuer A."/>
            <person name="Rast P."/>
            <person name="Oberbeckmann S."/>
            <person name="Bunk B."/>
            <person name="Jeske O."/>
            <person name="Meyerdierks A."/>
            <person name="Storesund J.E."/>
            <person name="Kallscheuer N."/>
            <person name="Luecker S."/>
            <person name="Lage O.M."/>
            <person name="Pohl T."/>
            <person name="Merkel B.J."/>
            <person name="Hornburger P."/>
            <person name="Mueller R.-W."/>
            <person name="Bruemmer F."/>
            <person name="Labrenz M."/>
            <person name="Spormann A.M."/>
            <person name="Op den Camp H."/>
            <person name="Overmann J."/>
            <person name="Amann R."/>
            <person name="Jetten M.S.M."/>
            <person name="Mascher T."/>
            <person name="Medema M.H."/>
            <person name="Devos D.P."/>
            <person name="Kaster A.-K."/>
            <person name="Ovreas L."/>
            <person name="Rohde M."/>
            <person name="Galperin M.Y."/>
            <person name="Jogler C."/>
        </authorList>
    </citation>
    <scope>NUCLEOTIDE SEQUENCE [LARGE SCALE GENOMIC DNA]</scope>
    <source>
        <strain evidence="4">Pan97</strain>
    </source>
</reference>
<name>A0A518C8F6_9BACT</name>
<keyword evidence="1" id="KW-0732">Signal</keyword>
<evidence type="ECO:0000256" key="1">
    <source>
        <dbReference type="SAM" id="SignalP"/>
    </source>
</evidence>
<keyword evidence="4" id="KW-1185">Reference proteome</keyword>
<evidence type="ECO:0000259" key="2">
    <source>
        <dbReference type="Pfam" id="PF01261"/>
    </source>
</evidence>
<dbReference type="Proteomes" id="UP000318626">
    <property type="component" value="Chromosome"/>
</dbReference>
<dbReference type="Gene3D" id="3.20.20.150">
    <property type="entry name" value="Divalent-metal-dependent TIM barrel enzymes"/>
    <property type="match status" value="1"/>
</dbReference>
<dbReference type="KEGG" id="bvo:Pan97_25420"/>
<dbReference type="Pfam" id="PF01261">
    <property type="entry name" value="AP_endonuc_2"/>
    <property type="match status" value="1"/>
</dbReference>
<evidence type="ECO:0000313" key="4">
    <source>
        <dbReference type="Proteomes" id="UP000318626"/>
    </source>
</evidence>
<proteinExistence type="predicted"/>
<dbReference type="RefSeq" id="WP_144972941.1">
    <property type="nucleotide sequence ID" value="NZ_CP036289.1"/>
</dbReference>